<reference evidence="8 9" key="1">
    <citation type="submission" date="2019-02" db="EMBL/GenBank/DDBJ databases">
        <authorList>
            <consortium name="Pathogen Informatics"/>
        </authorList>
    </citation>
    <scope>NUCLEOTIDE SEQUENCE [LARGE SCALE GENOMIC DNA]</scope>
    <source>
        <strain evidence="8 9">3012STDY7089603</strain>
    </source>
</reference>
<sequence>MSKYTVLGKVVNAHGIKGTIKVYPYTEHLEQFVPGQVLYLGEDHQAFVLESSRIQKNILYLKLREINTRTEAEMVKDCLLSIESKERRNLKENEYFIEDLIGFDVFDDQMQKIGQLKDVVKGAANDVFRVSDGKTVWNIPVVKAFVLEVNQEDQFIQVHLIEGMEE</sequence>
<dbReference type="InterPro" id="IPR036976">
    <property type="entry name" value="RimM_N_sf"/>
</dbReference>
<organism evidence="8 9">
    <name type="scientific">Urinicoccus massiliensis</name>
    <dbReference type="NCBI Taxonomy" id="1723382"/>
    <lineage>
        <taxon>Bacteria</taxon>
        <taxon>Bacillati</taxon>
        <taxon>Bacillota</taxon>
        <taxon>Tissierellia</taxon>
        <taxon>Tissierellales</taxon>
        <taxon>Peptoniphilaceae</taxon>
        <taxon>Urinicoccus</taxon>
    </lineage>
</organism>
<dbReference type="InterPro" id="IPR056792">
    <property type="entry name" value="PRC_RimM"/>
</dbReference>
<evidence type="ECO:0000256" key="3">
    <source>
        <dbReference type="ARBA" id="ARBA00022552"/>
    </source>
</evidence>
<dbReference type="InterPro" id="IPR002676">
    <property type="entry name" value="RimM_N"/>
</dbReference>
<comment type="similarity">
    <text evidence="5">Belongs to the RimM family.</text>
</comment>
<dbReference type="InterPro" id="IPR009000">
    <property type="entry name" value="Transl_B-barrel_sf"/>
</dbReference>
<dbReference type="Gene3D" id="2.30.30.240">
    <property type="entry name" value="PRC-barrel domain"/>
    <property type="match status" value="1"/>
</dbReference>
<dbReference type="PANTHER" id="PTHR33692">
    <property type="entry name" value="RIBOSOME MATURATION FACTOR RIMM"/>
    <property type="match status" value="1"/>
</dbReference>
<dbReference type="GO" id="GO:0043022">
    <property type="term" value="F:ribosome binding"/>
    <property type="evidence" value="ECO:0007669"/>
    <property type="project" value="InterPro"/>
</dbReference>
<feature type="domain" description="Ribosome maturation factor RimM PRC barrel" evidence="7">
    <location>
        <begin position="98"/>
        <end position="163"/>
    </location>
</feature>
<dbReference type="SUPFAM" id="SSF50346">
    <property type="entry name" value="PRC-barrel domain"/>
    <property type="match status" value="1"/>
</dbReference>
<proteinExistence type="inferred from homology"/>
<dbReference type="Gene3D" id="2.40.30.60">
    <property type="entry name" value="RimM"/>
    <property type="match status" value="1"/>
</dbReference>
<keyword evidence="4 5" id="KW-0143">Chaperone</keyword>
<keyword evidence="1 5" id="KW-0963">Cytoplasm</keyword>
<dbReference type="GO" id="GO:0005737">
    <property type="term" value="C:cytoplasm"/>
    <property type="evidence" value="ECO:0007669"/>
    <property type="project" value="UniProtKB-SubCell"/>
</dbReference>
<dbReference type="HAMAP" id="MF_00014">
    <property type="entry name" value="Ribosome_mat_RimM"/>
    <property type="match status" value="1"/>
</dbReference>
<keyword evidence="9" id="KW-1185">Reference proteome</keyword>
<evidence type="ECO:0000256" key="4">
    <source>
        <dbReference type="ARBA" id="ARBA00023186"/>
    </source>
</evidence>
<dbReference type="GO" id="GO:0005840">
    <property type="term" value="C:ribosome"/>
    <property type="evidence" value="ECO:0007669"/>
    <property type="project" value="InterPro"/>
</dbReference>
<dbReference type="Pfam" id="PF01782">
    <property type="entry name" value="RimM"/>
    <property type="match status" value="1"/>
</dbReference>
<evidence type="ECO:0000259" key="6">
    <source>
        <dbReference type="Pfam" id="PF01782"/>
    </source>
</evidence>
<gene>
    <name evidence="5 8" type="primary">rimM</name>
    <name evidence="8" type="ORF">NCTC13150_00947</name>
</gene>
<dbReference type="EMBL" id="CAACYI010000001">
    <property type="protein sequence ID" value="VFB16420.1"/>
    <property type="molecule type" value="Genomic_DNA"/>
</dbReference>
<evidence type="ECO:0000313" key="9">
    <source>
        <dbReference type="Proteomes" id="UP000377798"/>
    </source>
</evidence>
<dbReference type="AlphaFoldDB" id="A0A8H2QT11"/>
<dbReference type="GO" id="GO:0042274">
    <property type="term" value="P:ribosomal small subunit biogenesis"/>
    <property type="evidence" value="ECO:0007669"/>
    <property type="project" value="UniProtKB-UniRule"/>
</dbReference>
<dbReference type="Proteomes" id="UP000377798">
    <property type="component" value="Unassembled WGS sequence"/>
</dbReference>
<comment type="subunit">
    <text evidence="5">Binds ribosomal protein uS19.</text>
</comment>
<keyword evidence="2 5" id="KW-0690">Ribosome biogenesis</keyword>
<keyword evidence="3 5" id="KW-0698">rRNA processing</keyword>
<dbReference type="Pfam" id="PF24986">
    <property type="entry name" value="PRC_RimM"/>
    <property type="match status" value="1"/>
</dbReference>
<comment type="domain">
    <text evidence="5">The PRC barrel domain binds ribosomal protein uS19.</text>
</comment>
<evidence type="ECO:0000259" key="7">
    <source>
        <dbReference type="Pfam" id="PF24986"/>
    </source>
</evidence>
<evidence type="ECO:0000256" key="5">
    <source>
        <dbReference type="HAMAP-Rule" id="MF_00014"/>
    </source>
</evidence>
<evidence type="ECO:0000256" key="1">
    <source>
        <dbReference type="ARBA" id="ARBA00022490"/>
    </source>
</evidence>
<dbReference type="InterPro" id="IPR011961">
    <property type="entry name" value="RimM"/>
</dbReference>
<evidence type="ECO:0000256" key="2">
    <source>
        <dbReference type="ARBA" id="ARBA00022517"/>
    </source>
</evidence>
<dbReference type="RefSeq" id="WP_072469190.1">
    <property type="nucleotide sequence ID" value="NZ_CAACYI010000001.1"/>
</dbReference>
<accession>A0A8H2QT11</accession>
<dbReference type="NCBIfam" id="TIGR02273">
    <property type="entry name" value="16S_RimM"/>
    <property type="match status" value="1"/>
</dbReference>
<dbReference type="InterPro" id="IPR011033">
    <property type="entry name" value="PRC_barrel-like_sf"/>
</dbReference>
<dbReference type="SUPFAM" id="SSF50447">
    <property type="entry name" value="Translation proteins"/>
    <property type="match status" value="1"/>
</dbReference>
<comment type="subcellular location">
    <subcellularLocation>
        <location evidence="5">Cytoplasm</location>
    </subcellularLocation>
</comment>
<dbReference type="GO" id="GO:0006364">
    <property type="term" value="P:rRNA processing"/>
    <property type="evidence" value="ECO:0007669"/>
    <property type="project" value="UniProtKB-UniRule"/>
</dbReference>
<dbReference type="PANTHER" id="PTHR33692:SF1">
    <property type="entry name" value="RIBOSOME MATURATION FACTOR RIMM"/>
    <property type="match status" value="1"/>
</dbReference>
<comment type="caution">
    <text evidence="8">The sequence shown here is derived from an EMBL/GenBank/DDBJ whole genome shotgun (WGS) entry which is preliminary data.</text>
</comment>
<feature type="domain" description="RimM N-terminal" evidence="6">
    <location>
        <begin position="7"/>
        <end position="84"/>
    </location>
</feature>
<protein>
    <recommendedName>
        <fullName evidence="5">Ribosome maturation factor RimM</fullName>
    </recommendedName>
</protein>
<name>A0A8H2QT11_9FIRM</name>
<comment type="function">
    <text evidence="5">An accessory protein needed during the final step in the assembly of 30S ribosomal subunit, possibly for assembly of the head region. Essential for efficient processing of 16S rRNA. May be needed both before and after RbfA during the maturation of 16S rRNA. It has affinity for free ribosomal 30S subunits but not for 70S ribosomes.</text>
</comment>
<evidence type="ECO:0000313" key="8">
    <source>
        <dbReference type="EMBL" id="VFB16420.1"/>
    </source>
</evidence>